<feature type="transmembrane region" description="Helical" evidence="1">
    <location>
        <begin position="155"/>
        <end position="172"/>
    </location>
</feature>
<feature type="transmembrane region" description="Helical" evidence="1">
    <location>
        <begin position="55"/>
        <end position="73"/>
    </location>
</feature>
<dbReference type="EMBL" id="CDMY01000255">
    <property type="protein sequence ID" value="CEL97643.1"/>
    <property type="molecule type" value="Genomic_DNA"/>
</dbReference>
<reference evidence="2 3" key="1">
    <citation type="submission" date="2014-11" db="EMBL/GenBank/DDBJ databases">
        <authorList>
            <person name="Zhu J."/>
            <person name="Qi W."/>
            <person name="Song R."/>
        </authorList>
    </citation>
    <scope>NUCLEOTIDE SEQUENCE [LARGE SCALE GENOMIC DNA]</scope>
</reference>
<sequence length="355" mass="40147">MWSLARQHEPAPLPWTERALISLEIGSAQLKQLPLPTQSIDYEASPLTILITPRWLFGTLLFLVFITWDYVYANAKVRRIPSSPLFPQPLSSAYFQLVLGYCVALLAATVNDWNLITYKVVLRLFAIFLAFSTTTFTFMPWPGRWTPFNVPYERMFAMIFCTLGFFIWRATFRPIRHILILDFVLVQSFLHGGSMVFDAVHQPEVYHLFGDALVHFGLFFVLLAIRPAFGYLPDTTDDFALYGSLMRHMLSAEWGTCPLQPKIGSLSNARLIDPQSMDEDDMDGHPVSASLHRDAAVREGSRRKSTEGSFGQTVIETALFGAILVANWVLLWAYGWGHGVTSLVDYARTQTHQGG</sequence>
<dbReference type="Proteomes" id="UP000041254">
    <property type="component" value="Unassembled WGS sequence"/>
</dbReference>
<feature type="transmembrane region" description="Helical" evidence="1">
    <location>
        <begin position="206"/>
        <end position="225"/>
    </location>
</feature>
<organism evidence="2 3">
    <name type="scientific">Vitrella brassicaformis (strain CCMP3155)</name>
    <dbReference type="NCBI Taxonomy" id="1169540"/>
    <lineage>
        <taxon>Eukaryota</taxon>
        <taxon>Sar</taxon>
        <taxon>Alveolata</taxon>
        <taxon>Colpodellida</taxon>
        <taxon>Vitrellaceae</taxon>
        <taxon>Vitrella</taxon>
    </lineage>
</organism>
<feature type="transmembrane region" description="Helical" evidence="1">
    <location>
        <begin position="313"/>
        <end position="334"/>
    </location>
</feature>
<feature type="transmembrane region" description="Helical" evidence="1">
    <location>
        <begin position="179"/>
        <end position="200"/>
    </location>
</feature>
<proteinExistence type="predicted"/>
<keyword evidence="1" id="KW-0472">Membrane</keyword>
<keyword evidence="1" id="KW-1133">Transmembrane helix</keyword>
<name>A0A0G4ELF0_VITBC</name>
<dbReference type="AlphaFoldDB" id="A0A0G4ELF0"/>
<protein>
    <submittedName>
        <fullName evidence="2">Uncharacterized protein</fullName>
    </submittedName>
</protein>
<feature type="transmembrane region" description="Helical" evidence="1">
    <location>
        <begin position="93"/>
        <end position="113"/>
    </location>
</feature>
<evidence type="ECO:0000313" key="3">
    <source>
        <dbReference type="Proteomes" id="UP000041254"/>
    </source>
</evidence>
<evidence type="ECO:0000256" key="1">
    <source>
        <dbReference type="SAM" id="Phobius"/>
    </source>
</evidence>
<gene>
    <name evidence="2" type="ORF">Vbra_12228</name>
</gene>
<dbReference type="VEuPathDB" id="CryptoDB:Vbra_12228"/>
<accession>A0A0G4ELF0</accession>
<dbReference type="InParanoid" id="A0A0G4ELF0"/>
<feature type="transmembrane region" description="Helical" evidence="1">
    <location>
        <begin position="120"/>
        <end position="143"/>
    </location>
</feature>
<keyword evidence="3" id="KW-1185">Reference proteome</keyword>
<keyword evidence="1" id="KW-0812">Transmembrane</keyword>
<evidence type="ECO:0000313" key="2">
    <source>
        <dbReference type="EMBL" id="CEL97643.1"/>
    </source>
</evidence>